<keyword evidence="2" id="KW-1133">Transmembrane helix</keyword>
<sequence>MKKKKEKYPWQSPFRCLLLIFALCFAWFLTLNMPSKEFAIHTKTQITAAEQAKLEHAKTYLSEQNRTETQSKAKHEKQETANPAKRKAPLAASDKLTAKLKSIGRLFLMVGIAAFLGALMEARRWYRCLGKGLIKITQKARLPEIIGLAMPIALYSSVGANSMLAASHKNGEIPSSALIAGGMANSYLAHVSHSVRVMYPVIALIGAAGVGFFAVQLLGGFLLICGVFFFHWHTSKNSQTDFSRLKLEQKEPVPWKTALGQGVLKSLAILFRMGYITVPLMLGTEWIVKSGMLDFWEEAVPYQVAKFFPAELIAIVIAQIGGLIQSASVSSHFLAENMVSHAQVLLAMLAASAIGNPIRTLRRNLPAALGIFPAHAALIIVLSMQFARFLITILGSMLVLLYLSYEF</sequence>
<evidence type="ECO:0008006" key="5">
    <source>
        <dbReference type="Google" id="ProtNLM"/>
    </source>
</evidence>
<proteinExistence type="predicted"/>
<evidence type="ECO:0000256" key="1">
    <source>
        <dbReference type="SAM" id="MobiDB-lite"/>
    </source>
</evidence>
<reference evidence="3" key="1">
    <citation type="submission" date="2020-12" db="EMBL/GenBank/DDBJ databases">
        <title>Taurinivorans muris gen. nov., sp. nov., fundamental and realized metabolic niche of a ubiquitous sulfidogenic bacterium in the murine intestine.</title>
        <authorList>
            <person name="Ye H."/>
            <person name="Hanson B.T."/>
            <person name="Loy A."/>
        </authorList>
    </citation>
    <scope>NUCLEOTIDE SEQUENCE</scope>
    <source>
        <strain evidence="3">LT0009</strain>
    </source>
</reference>
<dbReference type="PANTHER" id="PTHR38139">
    <property type="entry name" value="GATE DOMAIN-CONTAINING PROTEIN"/>
    <property type="match status" value="1"/>
</dbReference>
<gene>
    <name evidence="3" type="ORF">JBF11_08920</name>
</gene>
<feature type="transmembrane region" description="Helical" evidence="2">
    <location>
        <begin position="308"/>
        <end position="327"/>
    </location>
</feature>
<feature type="transmembrane region" description="Helical" evidence="2">
    <location>
        <begin position="197"/>
        <end position="230"/>
    </location>
</feature>
<keyword evidence="4" id="KW-1185">Reference proteome</keyword>
<keyword evidence="2" id="KW-0472">Membrane</keyword>
<feature type="region of interest" description="Disordered" evidence="1">
    <location>
        <begin position="61"/>
        <end position="90"/>
    </location>
</feature>
<dbReference type="EMBL" id="CP065938">
    <property type="protein sequence ID" value="UWX05554.1"/>
    <property type="molecule type" value="Genomic_DNA"/>
</dbReference>
<evidence type="ECO:0000256" key="2">
    <source>
        <dbReference type="SAM" id="Phobius"/>
    </source>
</evidence>
<feature type="transmembrane region" description="Helical" evidence="2">
    <location>
        <begin position="103"/>
        <end position="122"/>
    </location>
</feature>
<organism evidence="3 4">
    <name type="scientific">Taurinivorans muris</name>
    <dbReference type="NCBI Taxonomy" id="2787751"/>
    <lineage>
        <taxon>Bacteria</taxon>
        <taxon>Pseudomonadati</taxon>
        <taxon>Thermodesulfobacteriota</taxon>
        <taxon>Desulfovibrionia</taxon>
        <taxon>Desulfovibrionales</taxon>
        <taxon>Desulfovibrionaceae</taxon>
        <taxon>Taurinivorans</taxon>
    </lineage>
</organism>
<feature type="transmembrane region" description="Helical" evidence="2">
    <location>
        <begin position="142"/>
        <end position="160"/>
    </location>
</feature>
<feature type="transmembrane region" description="Helical" evidence="2">
    <location>
        <begin position="364"/>
        <end position="382"/>
    </location>
</feature>
<dbReference type="Proteomes" id="UP001058120">
    <property type="component" value="Chromosome"/>
</dbReference>
<accession>A0ABY5Y054</accession>
<feature type="transmembrane region" description="Helical" evidence="2">
    <location>
        <begin position="389"/>
        <end position="405"/>
    </location>
</feature>
<dbReference type="InterPro" id="IPR038880">
    <property type="entry name" value="MJ0871-like"/>
</dbReference>
<dbReference type="RefSeq" id="WP_334315137.1">
    <property type="nucleotide sequence ID" value="NZ_CP065938.1"/>
</dbReference>
<evidence type="ECO:0000313" key="4">
    <source>
        <dbReference type="Proteomes" id="UP001058120"/>
    </source>
</evidence>
<keyword evidence="2" id="KW-0812">Transmembrane</keyword>
<evidence type="ECO:0000313" key="3">
    <source>
        <dbReference type="EMBL" id="UWX05554.1"/>
    </source>
</evidence>
<name>A0ABY5Y054_9BACT</name>
<feature type="transmembrane region" description="Helical" evidence="2">
    <location>
        <begin position="339"/>
        <end position="358"/>
    </location>
</feature>
<protein>
    <recommendedName>
        <fullName evidence="5">Nucleoside recognition protein</fullName>
    </recommendedName>
</protein>
<feature type="compositionally biased region" description="Basic and acidic residues" evidence="1">
    <location>
        <begin position="65"/>
        <end position="79"/>
    </location>
</feature>
<dbReference type="PANTHER" id="PTHR38139:SF1">
    <property type="entry name" value="NUCLEOSIDE TRANSPORTER_FEOB GTPASE GATE DOMAIN-CONTAINING PROTEIN"/>
    <property type="match status" value="1"/>
</dbReference>